<evidence type="ECO:0008006" key="4">
    <source>
        <dbReference type="Google" id="ProtNLM"/>
    </source>
</evidence>
<reference evidence="2 3" key="1">
    <citation type="journal article" date="2016" name="Mol. Biol. Evol.">
        <title>Comparative Genomics of Early-Diverging Mushroom-Forming Fungi Provides Insights into the Origins of Lignocellulose Decay Capabilities.</title>
        <authorList>
            <person name="Nagy L.G."/>
            <person name="Riley R."/>
            <person name="Tritt A."/>
            <person name="Adam C."/>
            <person name="Daum C."/>
            <person name="Floudas D."/>
            <person name="Sun H."/>
            <person name="Yadav J.S."/>
            <person name="Pangilinan J."/>
            <person name="Larsson K.H."/>
            <person name="Matsuura K."/>
            <person name="Barry K."/>
            <person name="Labutti K."/>
            <person name="Kuo R."/>
            <person name="Ohm R.A."/>
            <person name="Bhattacharya S.S."/>
            <person name="Shirouzu T."/>
            <person name="Yoshinaga Y."/>
            <person name="Martin F.M."/>
            <person name="Grigoriev I.V."/>
            <person name="Hibbett D.S."/>
        </authorList>
    </citation>
    <scope>NUCLEOTIDE SEQUENCE [LARGE SCALE GENOMIC DNA]</scope>
    <source>
        <strain evidence="2 3">CBS 109695</strain>
    </source>
</reference>
<keyword evidence="3" id="KW-1185">Reference proteome</keyword>
<organism evidence="2 3">
    <name type="scientific">Athelia psychrophila</name>
    <dbReference type="NCBI Taxonomy" id="1759441"/>
    <lineage>
        <taxon>Eukaryota</taxon>
        <taxon>Fungi</taxon>
        <taxon>Dikarya</taxon>
        <taxon>Basidiomycota</taxon>
        <taxon>Agaricomycotina</taxon>
        <taxon>Agaricomycetes</taxon>
        <taxon>Agaricomycetidae</taxon>
        <taxon>Atheliales</taxon>
        <taxon>Atheliaceae</taxon>
        <taxon>Athelia</taxon>
    </lineage>
</organism>
<feature type="non-terminal residue" evidence="2">
    <location>
        <position position="184"/>
    </location>
</feature>
<evidence type="ECO:0000313" key="2">
    <source>
        <dbReference type="EMBL" id="KZP29196.1"/>
    </source>
</evidence>
<feature type="region of interest" description="Disordered" evidence="1">
    <location>
        <begin position="158"/>
        <end position="184"/>
    </location>
</feature>
<accession>A0A166S9U2</accession>
<sequence length="184" mass="19827">MDLDEHLEYALFVGAAEWTRDPKDQKADEDLYVEVNVDGASQVHRTLSAKTAQCWDQDLRIAGRLESIIYIEIKSGAHNSSDSLSIARADASLKNLLESCADGDLAALALTIAPLVSATTSATVTDVAEGLKHSASDIMGLITVKLCWAPRELPNLLQPRGNSSQSNNDIHPPVGYPNLDEACL</sequence>
<gene>
    <name evidence="2" type="ORF">FIBSPDRAFT_927010</name>
</gene>
<dbReference type="Proteomes" id="UP000076532">
    <property type="component" value="Unassembled WGS sequence"/>
</dbReference>
<feature type="compositionally biased region" description="Polar residues" evidence="1">
    <location>
        <begin position="160"/>
        <end position="169"/>
    </location>
</feature>
<proteinExistence type="predicted"/>
<protein>
    <recommendedName>
        <fullName evidence="4">C2 domain-containing protein</fullName>
    </recommendedName>
</protein>
<evidence type="ECO:0000313" key="3">
    <source>
        <dbReference type="Proteomes" id="UP000076532"/>
    </source>
</evidence>
<dbReference type="EMBL" id="KV417499">
    <property type="protein sequence ID" value="KZP29196.1"/>
    <property type="molecule type" value="Genomic_DNA"/>
</dbReference>
<evidence type="ECO:0000256" key="1">
    <source>
        <dbReference type="SAM" id="MobiDB-lite"/>
    </source>
</evidence>
<name>A0A166S9U2_9AGAM</name>
<dbReference type="AlphaFoldDB" id="A0A166S9U2"/>